<reference evidence="4 5" key="1">
    <citation type="submission" date="2016-10" db="EMBL/GenBank/DDBJ databases">
        <authorList>
            <person name="de Groot N.N."/>
        </authorList>
    </citation>
    <scope>NUCLEOTIDE SEQUENCE [LARGE SCALE GENOMIC DNA]</scope>
    <source>
        <strain evidence="4 5">RK1</strain>
    </source>
</reference>
<dbReference type="STRING" id="1477437.SAMN05444682_101724"/>
<evidence type="ECO:0000259" key="2">
    <source>
        <dbReference type="Pfam" id="PF14297"/>
    </source>
</evidence>
<feature type="domain" description="DUF7833" evidence="3">
    <location>
        <begin position="197"/>
        <end position="255"/>
    </location>
</feature>
<gene>
    <name evidence="4" type="ORF">SAMN05444682_101724</name>
</gene>
<dbReference type="OrthoDB" id="1275311at2"/>
<evidence type="ECO:0000313" key="4">
    <source>
        <dbReference type="EMBL" id="SFH92799.1"/>
    </source>
</evidence>
<proteinExistence type="predicted"/>
<dbReference type="Pfam" id="PF25200">
    <property type="entry name" value="DUF7833"/>
    <property type="match status" value="1"/>
</dbReference>
<dbReference type="RefSeq" id="WP_090624259.1">
    <property type="nucleotide sequence ID" value="NZ_FOQO01000001.1"/>
</dbReference>
<name>A0A1I3E1R3_9SPHI</name>
<dbReference type="EMBL" id="FOQO01000001">
    <property type="protein sequence ID" value="SFH92799.1"/>
    <property type="molecule type" value="Genomic_DNA"/>
</dbReference>
<dbReference type="InterPro" id="IPR057155">
    <property type="entry name" value="DUF7833"/>
</dbReference>
<evidence type="ECO:0000313" key="5">
    <source>
        <dbReference type="Proteomes" id="UP000198670"/>
    </source>
</evidence>
<organism evidence="4 5">
    <name type="scientific">Parapedobacter indicus</name>
    <dbReference type="NCBI Taxonomy" id="1477437"/>
    <lineage>
        <taxon>Bacteria</taxon>
        <taxon>Pseudomonadati</taxon>
        <taxon>Bacteroidota</taxon>
        <taxon>Sphingobacteriia</taxon>
        <taxon>Sphingobacteriales</taxon>
        <taxon>Sphingobacteriaceae</taxon>
        <taxon>Parapedobacter</taxon>
    </lineage>
</organism>
<feature type="domain" description="Lin1244/Lin1753-like N-terminal" evidence="2">
    <location>
        <begin position="12"/>
        <end position="102"/>
    </location>
</feature>
<evidence type="ECO:0000259" key="3">
    <source>
        <dbReference type="Pfam" id="PF25200"/>
    </source>
</evidence>
<keyword evidence="5" id="KW-1185">Reference proteome</keyword>
<dbReference type="AlphaFoldDB" id="A0A1I3E1R3"/>
<evidence type="ECO:0000256" key="1">
    <source>
        <dbReference type="SAM" id="MobiDB-lite"/>
    </source>
</evidence>
<accession>A0A1I3E1R3</accession>
<sequence length="316" mass="36642">MAGRPKKNTVDYFPHMMGEGKKMAYIETKYGNDGYATWYKILETLAKTEDHYLNLNDEINAMYLCGKCRTTMELMYAIINDLVTLNVFDRDLWQHKILWSEDFIESIRDTYKRRQSVALDKMDLCIHLVNNNSINVDINSINYSKKVRKEENRRIGEIENRKSIKETAVDDDFPDDDSEVESTRKPWQPLSMEELETELMSATIWHGDLGTSVGISDPGDVPRWIEKFFVFLRGQGKNHTSLREAKSHCQSWIRRQLELGKTVESGPIAKPADLENPNRPPDNSGKWLFLNGKWRDTTTFTNAQKRKLGLIPEVSQ</sequence>
<protein>
    <submittedName>
        <fullName evidence="4">Uncharacterized protein</fullName>
    </submittedName>
</protein>
<dbReference type="Pfam" id="PF14297">
    <property type="entry name" value="Lin1244_N"/>
    <property type="match status" value="1"/>
</dbReference>
<feature type="region of interest" description="Disordered" evidence="1">
    <location>
        <begin position="264"/>
        <end position="284"/>
    </location>
</feature>
<dbReference type="InterPro" id="IPR025400">
    <property type="entry name" value="Lin1244/Lin1753-like_N"/>
</dbReference>
<dbReference type="Proteomes" id="UP000198670">
    <property type="component" value="Unassembled WGS sequence"/>
</dbReference>